<name>A0AAV8QXX4_ENSVE</name>
<proteinExistence type="predicted"/>
<evidence type="ECO:0000313" key="2">
    <source>
        <dbReference type="EMBL" id="KAJ8483627.1"/>
    </source>
</evidence>
<dbReference type="EMBL" id="JAQQAF010000005">
    <property type="protein sequence ID" value="KAJ8483627.1"/>
    <property type="molecule type" value="Genomic_DNA"/>
</dbReference>
<accession>A0AAV8QXX4</accession>
<evidence type="ECO:0000313" key="3">
    <source>
        <dbReference type="Proteomes" id="UP001222027"/>
    </source>
</evidence>
<feature type="region of interest" description="Disordered" evidence="1">
    <location>
        <begin position="48"/>
        <end position="67"/>
    </location>
</feature>
<keyword evidence="3" id="KW-1185">Reference proteome</keyword>
<reference evidence="2 3" key="1">
    <citation type="submission" date="2022-12" db="EMBL/GenBank/DDBJ databases">
        <title>Chromosome-scale assembly of the Ensete ventricosum genome.</title>
        <authorList>
            <person name="Dussert Y."/>
            <person name="Stocks J."/>
            <person name="Wendawek A."/>
            <person name="Woldeyes F."/>
            <person name="Nichols R.A."/>
            <person name="Borrell J.S."/>
        </authorList>
    </citation>
    <scope>NUCLEOTIDE SEQUENCE [LARGE SCALE GENOMIC DNA]</scope>
    <source>
        <strain evidence="3">cv. Maze</strain>
        <tissue evidence="2">Seeds</tissue>
    </source>
</reference>
<dbReference type="AlphaFoldDB" id="A0AAV8QXX4"/>
<sequence length="67" mass="7741">MGGEGEEEHLVEEREEEMVAFTGRRKPVCRKGSGETRLQFWRSQRFGAGIPARSSSPGRRPLLHWRM</sequence>
<dbReference type="Proteomes" id="UP001222027">
    <property type="component" value="Unassembled WGS sequence"/>
</dbReference>
<comment type="caution">
    <text evidence="2">The sequence shown here is derived from an EMBL/GenBank/DDBJ whole genome shotgun (WGS) entry which is preliminary data.</text>
</comment>
<gene>
    <name evidence="2" type="ORF">OPV22_016112</name>
</gene>
<organism evidence="2 3">
    <name type="scientific">Ensete ventricosum</name>
    <name type="common">Abyssinian banana</name>
    <name type="synonym">Musa ensete</name>
    <dbReference type="NCBI Taxonomy" id="4639"/>
    <lineage>
        <taxon>Eukaryota</taxon>
        <taxon>Viridiplantae</taxon>
        <taxon>Streptophyta</taxon>
        <taxon>Embryophyta</taxon>
        <taxon>Tracheophyta</taxon>
        <taxon>Spermatophyta</taxon>
        <taxon>Magnoliopsida</taxon>
        <taxon>Liliopsida</taxon>
        <taxon>Zingiberales</taxon>
        <taxon>Musaceae</taxon>
        <taxon>Ensete</taxon>
    </lineage>
</organism>
<protein>
    <submittedName>
        <fullName evidence="2">Uncharacterized protein</fullName>
    </submittedName>
</protein>
<evidence type="ECO:0000256" key="1">
    <source>
        <dbReference type="SAM" id="MobiDB-lite"/>
    </source>
</evidence>